<proteinExistence type="predicted"/>
<evidence type="ECO:0000313" key="3">
    <source>
        <dbReference type="Proteomes" id="UP000649328"/>
    </source>
</evidence>
<feature type="compositionally biased region" description="Basic and acidic residues" evidence="1">
    <location>
        <begin position="48"/>
        <end position="62"/>
    </location>
</feature>
<keyword evidence="3" id="KW-1185">Reference proteome</keyword>
<reference evidence="2" key="1">
    <citation type="submission" date="2020-10" db="EMBL/GenBank/DDBJ databases">
        <title>The Whole-Genome Sequence of Metschnikowia persimmonesis, a Novel Endophytic Yeast Species Isolated from Medicinal Plant Diospyros kaki Thumb.</title>
        <authorList>
            <person name="Rahmat E."/>
            <person name="Kang Y."/>
        </authorList>
    </citation>
    <scope>NUCLEOTIDE SEQUENCE</scope>
    <source>
        <strain evidence="2">KIOM G15050</strain>
    </source>
</reference>
<evidence type="ECO:0000313" key="2">
    <source>
        <dbReference type="EMBL" id="KAF8004325.1"/>
    </source>
</evidence>
<name>A0A8H7GV53_9ASCO</name>
<dbReference type="AlphaFoldDB" id="A0A8H7GV53"/>
<dbReference type="EMBL" id="JACBPP010000002">
    <property type="protein sequence ID" value="KAF8004325.1"/>
    <property type="molecule type" value="Genomic_DNA"/>
</dbReference>
<accession>A0A8H7GV53</accession>
<dbReference type="Proteomes" id="UP000649328">
    <property type="component" value="Unassembled WGS sequence"/>
</dbReference>
<comment type="caution">
    <text evidence="2">The sequence shown here is derived from an EMBL/GenBank/DDBJ whole genome shotgun (WGS) entry which is preliminary data.</text>
</comment>
<gene>
    <name evidence="2" type="ORF">HF325_001773</name>
</gene>
<organism evidence="2 3">
    <name type="scientific">Metschnikowia pulcherrima</name>
    <dbReference type="NCBI Taxonomy" id="27326"/>
    <lineage>
        <taxon>Eukaryota</taxon>
        <taxon>Fungi</taxon>
        <taxon>Dikarya</taxon>
        <taxon>Ascomycota</taxon>
        <taxon>Saccharomycotina</taxon>
        <taxon>Pichiomycetes</taxon>
        <taxon>Metschnikowiaceae</taxon>
        <taxon>Metschnikowia</taxon>
    </lineage>
</organism>
<sequence length="102" mass="11831">MSNNPENHAADGSAAKKRKRKRSKKIQQEKLEPVFVEDVRVNRTNKKTKFDQDEQDEAKEFTSLEQNNDSLTIEEKGTLKFVGKTEILNSTKQTHKSVLKWK</sequence>
<feature type="compositionally biased region" description="Basic residues" evidence="1">
    <location>
        <begin position="15"/>
        <end position="25"/>
    </location>
</feature>
<feature type="region of interest" description="Disordered" evidence="1">
    <location>
        <begin position="1"/>
        <end position="31"/>
    </location>
</feature>
<feature type="region of interest" description="Disordered" evidence="1">
    <location>
        <begin position="46"/>
        <end position="66"/>
    </location>
</feature>
<evidence type="ECO:0000256" key="1">
    <source>
        <dbReference type="SAM" id="MobiDB-lite"/>
    </source>
</evidence>
<protein>
    <submittedName>
        <fullName evidence="2">Uncharacterized protein</fullName>
    </submittedName>
</protein>